<evidence type="ECO:0000313" key="3">
    <source>
        <dbReference type="Proteomes" id="UP000002028"/>
    </source>
</evidence>
<organism evidence="2 3">
    <name type="scientific">Spirosoma linguale (strain ATCC 33905 / DSM 74 / LMG 10896 / Claus 1)</name>
    <dbReference type="NCBI Taxonomy" id="504472"/>
    <lineage>
        <taxon>Bacteria</taxon>
        <taxon>Pseudomonadati</taxon>
        <taxon>Bacteroidota</taxon>
        <taxon>Cytophagia</taxon>
        <taxon>Cytophagales</taxon>
        <taxon>Cytophagaceae</taxon>
        <taxon>Spirosoma</taxon>
    </lineage>
</organism>
<evidence type="ECO:0008006" key="4">
    <source>
        <dbReference type="Google" id="ProtNLM"/>
    </source>
</evidence>
<feature type="chain" id="PRO_5003034112" description="Curlin associated repeat protein" evidence="1">
    <location>
        <begin position="21"/>
        <end position="164"/>
    </location>
</feature>
<reference evidence="2 3" key="1">
    <citation type="journal article" date="2010" name="Stand. Genomic Sci.">
        <title>Complete genome sequence of Spirosoma linguale type strain (1).</title>
        <authorList>
            <person name="Lail K."/>
            <person name="Sikorski J."/>
            <person name="Saunders E."/>
            <person name="Lapidus A."/>
            <person name="Glavina Del Rio T."/>
            <person name="Copeland A."/>
            <person name="Tice H."/>
            <person name="Cheng J.-F."/>
            <person name="Lucas S."/>
            <person name="Nolan M."/>
            <person name="Bruce D."/>
            <person name="Goodwin L."/>
            <person name="Pitluck S."/>
            <person name="Ivanova N."/>
            <person name="Mavromatis K."/>
            <person name="Ovchinnikova G."/>
            <person name="Pati A."/>
            <person name="Chen A."/>
            <person name="Palaniappan K."/>
            <person name="Land M."/>
            <person name="Hauser L."/>
            <person name="Chang Y.-J."/>
            <person name="Jeffries C.D."/>
            <person name="Chain P."/>
            <person name="Brettin T."/>
            <person name="Detter J.C."/>
            <person name="Schuetze A."/>
            <person name="Rohde M."/>
            <person name="Tindall B.J."/>
            <person name="Goeker M."/>
            <person name="Bristow J."/>
            <person name="Eisen J.A."/>
            <person name="Markowitz V."/>
            <person name="Hugenholtz P."/>
            <person name="Kyrpides N.C."/>
            <person name="Klenk H.-P."/>
            <person name="Chen F."/>
        </authorList>
    </citation>
    <scope>NUCLEOTIDE SEQUENCE [LARGE SCALE GENOMIC DNA]</scope>
    <source>
        <strain evidence="3">ATCC 33905 / DSM 74 / LMG 10896 / Claus 1</strain>
    </source>
</reference>
<gene>
    <name evidence="2" type="ordered locus">Slin_4727</name>
</gene>
<dbReference type="RefSeq" id="WP_012929208.1">
    <property type="nucleotide sequence ID" value="NC_013730.1"/>
</dbReference>
<evidence type="ECO:0000256" key="1">
    <source>
        <dbReference type="SAM" id="SignalP"/>
    </source>
</evidence>
<dbReference type="AlphaFoldDB" id="D2QPP6"/>
<dbReference type="STRING" id="504472.Slin_4727"/>
<dbReference type="Proteomes" id="UP000002028">
    <property type="component" value="Chromosome"/>
</dbReference>
<dbReference type="EMBL" id="CP001769">
    <property type="protein sequence ID" value="ADB40705.1"/>
    <property type="molecule type" value="Genomic_DNA"/>
</dbReference>
<sequence length="164" mass="17359">MRQCIALLFYLLLLTQVTVAQPTSEVFITQLTAATVTGSGRTNAALPNTGGNELIIQQAGNNNTVGVQNNGVGNQLQALQTNTEGSNNQIDLQLTGDNNNYKLTQDGSNNVFRLPNATTSNAQLEVTQEGNGNAISSQGNLTTTSVHVIIHQTGGMRIQLLPPN</sequence>
<accession>D2QPP6</accession>
<proteinExistence type="predicted"/>
<protein>
    <recommendedName>
        <fullName evidence="4">Curlin associated repeat protein</fullName>
    </recommendedName>
</protein>
<name>D2QPP6_SPILD</name>
<dbReference type="eggNOG" id="ENOG5033H67">
    <property type="taxonomic scope" value="Bacteria"/>
</dbReference>
<feature type="signal peptide" evidence="1">
    <location>
        <begin position="1"/>
        <end position="20"/>
    </location>
</feature>
<evidence type="ECO:0000313" key="2">
    <source>
        <dbReference type="EMBL" id="ADB40705.1"/>
    </source>
</evidence>
<keyword evidence="3" id="KW-1185">Reference proteome</keyword>
<keyword evidence="1" id="KW-0732">Signal</keyword>
<dbReference type="KEGG" id="sli:Slin_4727"/>
<dbReference type="HOGENOM" id="CLU_1617993_0_0_10"/>